<feature type="region of interest" description="Disordered" evidence="5">
    <location>
        <begin position="103"/>
        <end position="123"/>
    </location>
</feature>
<reference evidence="6" key="2">
    <citation type="submission" date="2021-01" db="UniProtKB">
        <authorList>
            <consortium name="EnsemblPlants"/>
        </authorList>
    </citation>
    <scope>IDENTIFICATION</scope>
</reference>
<sequence>MEEDKAAAYCDQGRLYGPQMHQAAPDCDELSSQGQGVARFKQGLGFSSSSSASESKAPPLREPPLRLSFAFCLLFPQFLRQSLQPLQGPAWVWWRRGSGGFIDENPSEPDTKPVPQAQKLKGSAQLNRWSRARTIRSGQKLDLPDQQVQVLEAKRPPVEATKSEGNSVTKIDGDDDVEVRLGKLIYMISNRTGWTTKNSVNTALGLFEHCLVSLSLSASFSRYFLWRDWRGMVVCDDVFMGFRHGLQ</sequence>
<keyword evidence="3" id="KW-0547">Nucleotide-binding</keyword>
<dbReference type="GO" id="GO:0004674">
    <property type="term" value="F:protein serine/threonine kinase activity"/>
    <property type="evidence" value="ECO:0007669"/>
    <property type="project" value="UniProtKB-KW"/>
</dbReference>
<name>A0A7N2MT58_QUELO</name>
<evidence type="ECO:0000313" key="7">
    <source>
        <dbReference type="Proteomes" id="UP000594261"/>
    </source>
</evidence>
<dbReference type="EMBL" id="LRBV02000010">
    <property type="status" value="NOT_ANNOTATED_CDS"/>
    <property type="molecule type" value="Genomic_DNA"/>
</dbReference>
<evidence type="ECO:0000256" key="1">
    <source>
        <dbReference type="ARBA" id="ARBA00022527"/>
    </source>
</evidence>
<proteinExistence type="predicted"/>
<dbReference type="AlphaFoldDB" id="A0A7N2MT58"/>
<evidence type="ECO:0000256" key="2">
    <source>
        <dbReference type="ARBA" id="ARBA00022679"/>
    </source>
</evidence>
<evidence type="ECO:0000256" key="3">
    <source>
        <dbReference type="ARBA" id="ARBA00022741"/>
    </source>
</evidence>
<keyword evidence="7" id="KW-1185">Reference proteome</keyword>
<reference evidence="6 7" key="1">
    <citation type="journal article" date="2016" name="G3 (Bethesda)">
        <title>First Draft Assembly and Annotation of the Genome of a California Endemic Oak Quercus lobata Nee (Fagaceae).</title>
        <authorList>
            <person name="Sork V.L."/>
            <person name="Fitz-Gibbon S.T."/>
            <person name="Puiu D."/>
            <person name="Crepeau M."/>
            <person name="Gugger P.F."/>
            <person name="Sherman R."/>
            <person name="Stevens K."/>
            <person name="Langley C.H."/>
            <person name="Pellegrini M."/>
            <person name="Salzberg S.L."/>
        </authorList>
    </citation>
    <scope>NUCLEOTIDE SEQUENCE [LARGE SCALE GENOMIC DNA]</scope>
    <source>
        <strain evidence="6 7">cv. SW786</strain>
    </source>
</reference>
<dbReference type="PANTHER" id="PTHR31756">
    <property type="entry name" value="PYRUVATE, PHOSPHATE DIKINASE REGULATORY PROTEIN 1, CHLOROPLASTIC"/>
    <property type="match status" value="1"/>
</dbReference>
<accession>A0A7N2MT58</accession>
<evidence type="ECO:0000256" key="5">
    <source>
        <dbReference type="SAM" id="MobiDB-lite"/>
    </source>
</evidence>
<keyword evidence="4" id="KW-0418">Kinase</keyword>
<evidence type="ECO:0000256" key="4">
    <source>
        <dbReference type="ARBA" id="ARBA00022777"/>
    </source>
</evidence>
<dbReference type="Gramene" id="QL10p027838:mrna">
    <property type="protein sequence ID" value="QL10p027838:mrna"/>
    <property type="gene ID" value="QL10p027838"/>
</dbReference>
<organism evidence="6 7">
    <name type="scientific">Quercus lobata</name>
    <name type="common">Valley oak</name>
    <dbReference type="NCBI Taxonomy" id="97700"/>
    <lineage>
        <taxon>Eukaryota</taxon>
        <taxon>Viridiplantae</taxon>
        <taxon>Streptophyta</taxon>
        <taxon>Embryophyta</taxon>
        <taxon>Tracheophyta</taxon>
        <taxon>Spermatophyta</taxon>
        <taxon>Magnoliopsida</taxon>
        <taxon>eudicotyledons</taxon>
        <taxon>Gunneridae</taxon>
        <taxon>Pentapetalae</taxon>
        <taxon>rosids</taxon>
        <taxon>fabids</taxon>
        <taxon>Fagales</taxon>
        <taxon>Fagaceae</taxon>
        <taxon>Quercus</taxon>
    </lineage>
</organism>
<keyword evidence="2" id="KW-0808">Transferase</keyword>
<evidence type="ECO:0000313" key="6">
    <source>
        <dbReference type="EnsemblPlants" id="QL10p027838:mrna"/>
    </source>
</evidence>
<dbReference type="PANTHER" id="PTHR31756:SF3">
    <property type="entry name" value="PYRUVATE, PHOSPHATE DIKINASE REGULATORY PROTEIN 1, CHLOROPLASTIC"/>
    <property type="match status" value="1"/>
</dbReference>
<dbReference type="Proteomes" id="UP000594261">
    <property type="component" value="Chromosome 10"/>
</dbReference>
<dbReference type="InterPro" id="IPR005177">
    <property type="entry name" value="Kinase-pyrophosphorylase"/>
</dbReference>
<keyword evidence="1" id="KW-0723">Serine/threonine-protein kinase</keyword>
<dbReference type="EnsemblPlants" id="QL10p027838:mrna">
    <property type="protein sequence ID" value="QL10p027838:mrna"/>
    <property type="gene ID" value="QL10p027838"/>
</dbReference>
<dbReference type="InParanoid" id="A0A7N2MT58"/>
<protein>
    <submittedName>
        <fullName evidence="6">Uncharacterized protein</fullName>
    </submittedName>
</protein>
<dbReference type="GO" id="GO:0005524">
    <property type="term" value="F:ATP binding"/>
    <property type="evidence" value="ECO:0007669"/>
    <property type="project" value="InterPro"/>
</dbReference>